<comment type="caution">
    <text evidence="8">The sequence shown here is derived from an EMBL/GenBank/DDBJ whole genome shotgun (WGS) entry which is preliminary data.</text>
</comment>
<dbReference type="GO" id="GO:0000815">
    <property type="term" value="C:ESCRT III complex"/>
    <property type="evidence" value="ECO:0007669"/>
    <property type="project" value="TreeGrafter"/>
</dbReference>
<comment type="subcellular location">
    <subcellularLocation>
        <location evidence="1">Endosome</location>
    </subcellularLocation>
</comment>
<evidence type="ECO:0000256" key="5">
    <source>
        <dbReference type="ARBA" id="ARBA00022771"/>
    </source>
</evidence>
<dbReference type="PROSITE" id="PS00518">
    <property type="entry name" value="ZF_RING_1"/>
    <property type="match status" value="1"/>
</dbReference>
<evidence type="ECO:0000256" key="7">
    <source>
        <dbReference type="SAM" id="Coils"/>
    </source>
</evidence>
<evidence type="ECO:0008006" key="10">
    <source>
        <dbReference type="Google" id="ProtNLM"/>
    </source>
</evidence>
<gene>
    <name evidence="8" type="ORF">QR680_005955</name>
</gene>
<dbReference type="GO" id="GO:0032511">
    <property type="term" value="P:late endosome to vacuole transport via multivesicular body sorting pathway"/>
    <property type="evidence" value="ECO:0007669"/>
    <property type="project" value="TreeGrafter"/>
</dbReference>
<sequence length="551" mass="61681">MNYFNKTALVTNEMLELIVCNNPNCKIQTEDQWFLGCKHTFCWDCVRKFRSQKGMSLCPVKSCGMLFAGEPKPCTYIKEVAGILRALKQAIEDMNNDPAVLTQNPMTQAEVRAAVDAIERNTEDQTVDQFMCSQQFFASQHQCIYPDSQALAAPFPFSQAVVESHLPCSQVLSGSDMPAISGVLTQQLGPEEPLFASQFQPAPLQSAKTAKRTRKSKQIKQIEKKEPVVLDEMPLFASQFQSPANVTKRRGKENTTPFQNSAPIFTQESLFASQFPVPITSTTSIKDNKIATLGEPLFDNREPVRLSHFQTKPKATYGNITPTVAPIVAGKRETKSSRTTPMMGFFARIFGRGEPPAENTQATIDKLRETEEILMKKQEHLEKKIETELAHAKKHGTTNKRLALHALKRKKHLEQQLGMLDNQLITIETQRQTLENASANVEIMKIMGEAAQSMKKAHKDLDIDRVHDLMEDIAEQQELGNEIAEAISSPGRVSCDVDDDDLMKELEDMEKEELDNEFLPVTAPRIRSLPEVPDTELASLEKELMGLAVSS</sequence>
<comment type="similarity">
    <text evidence="2">Belongs to the SNF7 family.</text>
</comment>
<dbReference type="Pfam" id="PF03357">
    <property type="entry name" value="Snf7"/>
    <property type="match status" value="1"/>
</dbReference>
<keyword evidence="7" id="KW-0175">Coiled coil</keyword>
<dbReference type="AlphaFoldDB" id="A0AA39HW44"/>
<proteinExistence type="inferred from homology"/>
<dbReference type="InterPro" id="IPR017907">
    <property type="entry name" value="Znf_RING_CS"/>
</dbReference>
<dbReference type="Proteomes" id="UP001175271">
    <property type="component" value="Unassembled WGS sequence"/>
</dbReference>
<dbReference type="GO" id="GO:0008270">
    <property type="term" value="F:zinc ion binding"/>
    <property type="evidence" value="ECO:0007669"/>
    <property type="project" value="UniProtKB-KW"/>
</dbReference>
<evidence type="ECO:0000256" key="4">
    <source>
        <dbReference type="ARBA" id="ARBA00022753"/>
    </source>
</evidence>
<dbReference type="PANTHER" id="PTHR22761">
    <property type="entry name" value="CHARGED MULTIVESICULAR BODY PROTEIN"/>
    <property type="match status" value="1"/>
</dbReference>
<dbReference type="Gene3D" id="1.10.287.1060">
    <property type="entry name" value="ESAT-6-like"/>
    <property type="match status" value="1"/>
</dbReference>
<keyword evidence="5" id="KW-0863">Zinc-finger</keyword>
<dbReference type="EMBL" id="JAUCMV010000003">
    <property type="protein sequence ID" value="KAK0411972.1"/>
    <property type="molecule type" value="Genomic_DNA"/>
</dbReference>
<keyword evidence="3" id="KW-0479">Metal-binding</keyword>
<reference evidence="8" key="1">
    <citation type="submission" date="2023-06" db="EMBL/GenBank/DDBJ databases">
        <title>Genomic analysis of the entomopathogenic nematode Steinernema hermaphroditum.</title>
        <authorList>
            <person name="Schwarz E.M."/>
            <person name="Heppert J.K."/>
            <person name="Baniya A."/>
            <person name="Schwartz H.T."/>
            <person name="Tan C.-H."/>
            <person name="Antoshechkin I."/>
            <person name="Sternberg P.W."/>
            <person name="Goodrich-Blair H."/>
            <person name="Dillman A.R."/>
        </authorList>
    </citation>
    <scope>NUCLEOTIDE SEQUENCE</scope>
    <source>
        <strain evidence="8">PS9179</strain>
        <tissue evidence="8">Whole animal</tissue>
    </source>
</reference>
<dbReference type="GO" id="GO:0005771">
    <property type="term" value="C:multivesicular body"/>
    <property type="evidence" value="ECO:0007669"/>
    <property type="project" value="TreeGrafter"/>
</dbReference>
<organism evidence="8 9">
    <name type="scientific">Steinernema hermaphroditum</name>
    <dbReference type="NCBI Taxonomy" id="289476"/>
    <lineage>
        <taxon>Eukaryota</taxon>
        <taxon>Metazoa</taxon>
        <taxon>Ecdysozoa</taxon>
        <taxon>Nematoda</taxon>
        <taxon>Chromadorea</taxon>
        <taxon>Rhabditida</taxon>
        <taxon>Tylenchina</taxon>
        <taxon>Panagrolaimomorpha</taxon>
        <taxon>Strongyloidoidea</taxon>
        <taxon>Steinernematidae</taxon>
        <taxon>Steinernema</taxon>
    </lineage>
</organism>
<evidence type="ECO:0000256" key="3">
    <source>
        <dbReference type="ARBA" id="ARBA00022723"/>
    </source>
</evidence>
<dbReference type="SUPFAM" id="SSF57850">
    <property type="entry name" value="RING/U-box"/>
    <property type="match status" value="1"/>
</dbReference>
<evidence type="ECO:0000313" key="9">
    <source>
        <dbReference type="Proteomes" id="UP001175271"/>
    </source>
</evidence>
<accession>A0AA39HW44</accession>
<evidence type="ECO:0000256" key="2">
    <source>
        <dbReference type="ARBA" id="ARBA00006190"/>
    </source>
</evidence>
<protein>
    <recommendedName>
        <fullName evidence="10">RING-type domain-containing protein</fullName>
    </recommendedName>
</protein>
<keyword evidence="9" id="KW-1185">Reference proteome</keyword>
<evidence type="ECO:0000313" key="8">
    <source>
        <dbReference type="EMBL" id="KAK0411972.1"/>
    </source>
</evidence>
<evidence type="ECO:0000256" key="6">
    <source>
        <dbReference type="ARBA" id="ARBA00022833"/>
    </source>
</evidence>
<evidence type="ECO:0000256" key="1">
    <source>
        <dbReference type="ARBA" id="ARBA00004177"/>
    </source>
</evidence>
<dbReference type="GO" id="GO:0006900">
    <property type="term" value="P:vesicle budding from membrane"/>
    <property type="evidence" value="ECO:0007669"/>
    <property type="project" value="TreeGrafter"/>
</dbReference>
<dbReference type="InterPro" id="IPR005024">
    <property type="entry name" value="Snf7_fam"/>
</dbReference>
<dbReference type="GO" id="GO:0009898">
    <property type="term" value="C:cytoplasmic side of plasma membrane"/>
    <property type="evidence" value="ECO:0007669"/>
    <property type="project" value="TreeGrafter"/>
</dbReference>
<name>A0AA39HW44_9BILA</name>
<keyword evidence="4" id="KW-0967">Endosome</keyword>
<feature type="coiled-coil region" evidence="7">
    <location>
        <begin position="357"/>
        <end position="384"/>
    </location>
</feature>
<keyword evidence="6" id="KW-0862">Zinc</keyword>
<dbReference type="PANTHER" id="PTHR22761:SF10">
    <property type="entry name" value="GH13992P"/>
    <property type="match status" value="1"/>
</dbReference>